<gene>
    <name evidence="2" type="ORF">OUZ56_029630</name>
</gene>
<protein>
    <submittedName>
        <fullName evidence="2">Uncharacterized protein</fullName>
    </submittedName>
</protein>
<dbReference type="EMBL" id="JAOYFB010000040">
    <property type="protein sequence ID" value="KAK4037599.1"/>
    <property type="molecule type" value="Genomic_DNA"/>
</dbReference>
<name>A0ABR0B7D5_9CRUS</name>
<evidence type="ECO:0000313" key="3">
    <source>
        <dbReference type="Proteomes" id="UP001234178"/>
    </source>
</evidence>
<sequence length="115" mass="13648">MFLLLTPRHDFSQQQSIIKQSIRLFLFIFSNNVGTVLEAFLSLFSKEIFMVVESYLEFRKRNGVCEMHKSMTRDAVESKIKNWLRHCPRYAFKNNEDGKINGKDELRQDDSDYNC</sequence>
<dbReference type="Proteomes" id="UP001234178">
    <property type="component" value="Unassembled WGS sequence"/>
</dbReference>
<accession>A0ABR0B7D5</accession>
<comment type="caution">
    <text evidence="2">The sequence shown here is derived from an EMBL/GenBank/DDBJ whole genome shotgun (WGS) entry which is preliminary data.</text>
</comment>
<keyword evidence="3" id="KW-1185">Reference proteome</keyword>
<feature type="region of interest" description="Disordered" evidence="1">
    <location>
        <begin position="96"/>
        <end position="115"/>
    </location>
</feature>
<evidence type="ECO:0000256" key="1">
    <source>
        <dbReference type="SAM" id="MobiDB-lite"/>
    </source>
</evidence>
<reference evidence="2 3" key="1">
    <citation type="journal article" date="2023" name="Nucleic Acids Res.">
        <title>The hologenome of Daphnia magna reveals possible DNA methylation and microbiome-mediated evolution of the host genome.</title>
        <authorList>
            <person name="Chaturvedi A."/>
            <person name="Li X."/>
            <person name="Dhandapani V."/>
            <person name="Marshall H."/>
            <person name="Kissane S."/>
            <person name="Cuenca-Cambronero M."/>
            <person name="Asole G."/>
            <person name="Calvet F."/>
            <person name="Ruiz-Romero M."/>
            <person name="Marangio P."/>
            <person name="Guigo R."/>
            <person name="Rago D."/>
            <person name="Mirbahai L."/>
            <person name="Eastwood N."/>
            <person name="Colbourne J.K."/>
            <person name="Zhou J."/>
            <person name="Mallon E."/>
            <person name="Orsini L."/>
        </authorList>
    </citation>
    <scope>NUCLEOTIDE SEQUENCE [LARGE SCALE GENOMIC DNA]</scope>
    <source>
        <strain evidence="2">LRV0_1</strain>
    </source>
</reference>
<proteinExistence type="predicted"/>
<organism evidence="2 3">
    <name type="scientific">Daphnia magna</name>
    <dbReference type="NCBI Taxonomy" id="35525"/>
    <lineage>
        <taxon>Eukaryota</taxon>
        <taxon>Metazoa</taxon>
        <taxon>Ecdysozoa</taxon>
        <taxon>Arthropoda</taxon>
        <taxon>Crustacea</taxon>
        <taxon>Branchiopoda</taxon>
        <taxon>Diplostraca</taxon>
        <taxon>Cladocera</taxon>
        <taxon>Anomopoda</taxon>
        <taxon>Daphniidae</taxon>
        <taxon>Daphnia</taxon>
    </lineage>
</organism>
<evidence type="ECO:0000313" key="2">
    <source>
        <dbReference type="EMBL" id="KAK4037599.1"/>
    </source>
</evidence>